<protein>
    <recommendedName>
        <fullName evidence="6">Peptidase S8/S53 domain-containing protein</fullName>
    </recommendedName>
</protein>
<keyword evidence="2" id="KW-0645">Protease</keyword>
<evidence type="ECO:0000256" key="1">
    <source>
        <dbReference type="ARBA" id="ARBA00011073"/>
    </source>
</evidence>
<dbReference type="PROSITE" id="PS00137">
    <property type="entry name" value="SUBTILASE_HIS"/>
    <property type="match status" value="1"/>
</dbReference>
<sequence length="321" mass="33800">MNREDLHGHGTHVAGIAAGAWSGAAPHANIINVKVLAPNVTDRNSPGQRPTNGGIAQALSDVTVEHMSKRGRKPSGWRGSVINMSLRTRDTPVLRAATVAAFLAGIPISTSAGNKNILTDQAPCKYTGSTVCVASSNETYQKSWFSNYGPNVFIIAPGSNITAASHEADNYVTTKSGTSMASPLVAGVMANFVSFEGLWDDVPEVWKRLRSNQLSNIIGGFPTGAGDQTTNAFLNNGINSPSKRSIDPYAGIPRDELKLAAEVEAAIAADSSNVISAAAAPFPTFFNISREHLTDTGGPTATITTEVDTEYAVADELSEWV</sequence>
<dbReference type="InterPro" id="IPR000209">
    <property type="entry name" value="Peptidase_S8/S53_dom"/>
</dbReference>
<dbReference type="InterPro" id="IPR023828">
    <property type="entry name" value="Peptidase_S8_Ser-AS"/>
</dbReference>
<dbReference type="PANTHER" id="PTHR43806">
    <property type="entry name" value="PEPTIDASE S8"/>
    <property type="match status" value="1"/>
</dbReference>
<proteinExistence type="inferred from homology"/>
<dbReference type="InterPro" id="IPR050131">
    <property type="entry name" value="Peptidase_S8_subtilisin-like"/>
</dbReference>
<organism evidence="7 8">
    <name type="scientific">Diaporthe eres</name>
    <name type="common">Phomopsis oblonga</name>
    <dbReference type="NCBI Taxonomy" id="83184"/>
    <lineage>
        <taxon>Eukaryota</taxon>
        <taxon>Fungi</taxon>
        <taxon>Dikarya</taxon>
        <taxon>Ascomycota</taxon>
        <taxon>Pezizomycotina</taxon>
        <taxon>Sordariomycetes</taxon>
        <taxon>Sordariomycetidae</taxon>
        <taxon>Diaporthales</taxon>
        <taxon>Diaporthaceae</taxon>
        <taxon>Diaporthe</taxon>
        <taxon>Diaporthe eres species complex</taxon>
    </lineage>
</organism>
<dbReference type="EMBL" id="JAKNSF020000051">
    <property type="protein sequence ID" value="KAK7725232.1"/>
    <property type="molecule type" value="Genomic_DNA"/>
</dbReference>
<keyword evidence="3" id="KW-0378">Hydrolase</keyword>
<feature type="domain" description="Peptidase S8/S53" evidence="6">
    <location>
        <begin position="3"/>
        <end position="194"/>
    </location>
</feature>
<evidence type="ECO:0000256" key="4">
    <source>
        <dbReference type="ARBA" id="ARBA00022825"/>
    </source>
</evidence>
<dbReference type="InterPro" id="IPR015500">
    <property type="entry name" value="Peptidase_S8_subtilisin-rel"/>
</dbReference>
<comment type="caution">
    <text evidence="7">The sequence shown here is derived from an EMBL/GenBank/DDBJ whole genome shotgun (WGS) entry which is preliminary data.</text>
</comment>
<dbReference type="Pfam" id="PF00082">
    <property type="entry name" value="Peptidase_S8"/>
    <property type="match status" value="1"/>
</dbReference>
<reference evidence="7 8" key="1">
    <citation type="submission" date="2024-02" db="EMBL/GenBank/DDBJ databases">
        <title>De novo assembly and annotation of 12 fungi associated with fruit tree decline syndrome in Ontario, Canada.</title>
        <authorList>
            <person name="Sulman M."/>
            <person name="Ellouze W."/>
            <person name="Ilyukhin E."/>
        </authorList>
    </citation>
    <scope>NUCLEOTIDE SEQUENCE [LARGE SCALE GENOMIC DNA]</scope>
    <source>
        <strain evidence="7 8">M169</strain>
    </source>
</reference>
<evidence type="ECO:0000256" key="2">
    <source>
        <dbReference type="ARBA" id="ARBA00022670"/>
    </source>
</evidence>
<evidence type="ECO:0000313" key="7">
    <source>
        <dbReference type="EMBL" id="KAK7725232.1"/>
    </source>
</evidence>
<dbReference type="InterPro" id="IPR022398">
    <property type="entry name" value="Peptidase_S8_His-AS"/>
</dbReference>
<keyword evidence="4" id="KW-0720">Serine protease</keyword>
<dbReference type="SUPFAM" id="SSF52743">
    <property type="entry name" value="Subtilisin-like"/>
    <property type="match status" value="1"/>
</dbReference>
<accession>A0ABR1P314</accession>
<evidence type="ECO:0000256" key="3">
    <source>
        <dbReference type="ARBA" id="ARBA00022801"/>
    </source>
</evidence>
<evidence type="ECO:0000259" key="6">
    <source>
        <dbReference type="Pfam" id="PF00082"/>
    </source>
</evidence>
<keyword evidence="8" id="KW-1185">Reference proteome</keyword>
<dbReference type="PRINTS" id="PR00723">
    <property type="entry name" value="SUBTILISIN"/>
</dbReference>
<gene>
    <name evidence="7" type="ORF">SLS63_008229</name>
</gene>
<comment type="similarity">
    <text evidence="1 5">Belongs to the peptidase S8 family.</text>
</comment>
<evidence type="ECO:0000256" key="5">
    <source>
        <dbReference type="PROSITE-ProRule" id="PRU01240"/>
    </source>
</evidence>
<dbReference type="PANTHER" id="PTHR43806:SF11">
    <property type="entry name" value="CEREVISIN-RELATED"/>
    <property type="match status" value="1"/>
</dbReference>
<dbReference type="PROSITE" id="PS51892">
    <property type="entry name" value="SUBTILASE"/>
    <property type="match status" value="1"/>
</dbReference>
<evidence type="ECO:0000313" key="8">
    <source>
        <dbReference type="Proteomes" id="UP001430848"/>
    </source>
</evidence>
<dbReference type="Proteomes" id="UP001430848">
    <property type="component" value="Unassembled WGS sequence"/>
</dbReference>
<dbReference type="PROSITE" id="PS00138">
    <property type="entry name" value="SUBTILASE_SER"/>
    <property type="match status" value="1"/>
</dbReference>
<comment type="caution">
    <text evidence="5">Lacks conserved residue(s) required for the propagation of feature annotation.</text>
</comment>
<name>A0ABR1P314_DIAER</name>
<dbReference type="InterPro" id="IPR036852">
    <property type="entry name" value="Peptidase_S8/S53_dom_sf"/>
</dbReference>
<dbReference type="Gene3D" id="3.40.50.200">
    <property type="entry name" value="Peptidase S8/S53 domain"/>
    <property type="match status" value="1"/>
</dbReference>